<feature type="transmembrane region" description="Helical" evidence="1">
    <location>
        <begin position="217"/>
        <end position="240"/>
    </location>
</feature>
<keyword evidence="1" id="KW-0472">Membrane</keyword>
<dbReference type="EMBL" id="FNJM01000001">
    <property type="protein sequence ID" value="SDO65630.1"/>
    <property type="molecule type" value="Genomic_DNA"/>
</dbReference>
<dbReference type="STRING" id="94869.SAMN04488529_10155"/>
<sequence length="248" mass="28655">MIKKIIAFQRILFKSLITNLNTKYNFLLFLEIFIFNIVILNIPDLGGVLNNIPLLIFSLLALHITFSSKVKHFELLPVSKRFYICNIFLYCILLNIFINVIIIFVMFSLIGLFLIINFVFSIGIITGGDDNFSLIQAFTQNWKEELFSKLSHLIFIAFGTSFVFIKSKVIKLLSILLTCGTYIILLLFVDRNLLFVNGNIAQDFFGKFSAYQQADTILIITVILTPIIFICSYRICNFFYGQKFKIRN</sequence>
<feature type="transmembrane region" description="Helical" evidence="1">
    <location>
        <begin position="48"/>
        <end position="66"/>
    </location>
</feature>
<gene>
    <name evidence="2" type="ORF">SAMN04488529_10155</name>
</gene>
<evidence type="ECO:0000256" key="1">
    <source>
        <dbReference type="SAM" id="Phobius"/>
    </source>
</evidence>
<feature type="transmembrane region" description="Helical" evidence="1">
    <location>
        <begin position="87"/>
        <end position="120"/>
    </location>
</feature>
<evidence type="ECO:0000313" key="2">
    <source>
        <dbReference type="EMBL" id="SDO65630.1"/>
    </source>
</evidence>
<proteinExistence type="predicted"/>
<organism evidence="2 3">
    <name type="scientific">Clostridium gasigenes</name>
    <dbReference type="NCBI Taxonomy" id="94869"/>
    <lineage>
        <taxon>Bacteria</taxon>
        <taxon>Bacillati</taxon>
        <taxon>Bacillota</taxon>
        <taxon>Clostridia</taxon>
        <taxon>Eubacteriales</taxon>
        <taxon>Clostridiaceae</taxon>
        <taxon>Clostridium</taxon>
    </lineage>
</organism>
<dbReference type="RefSeq" id="WP_089964711.1">
    <property type="nucleotide sequence ID" value="NZ_FNJM01000001.1"/>
</dbReference>
<accession>A0A1H0LCF2</accession>
<keyword evidence="1" id="KW-1133">Transmembrane helix</keyword>
<dbReference type="Proteomes" id="UP000198597">
    <property type="component" value="Unassembled WGS sequence"/>
</dbReference>
<evidence type="ECO:0000313" key="3">
    <source>
        <dbReference type="Proteomes" id="UP000198597"/>
    </source>
</evidence>
<name>A0A1H0LCF2_9CLOT</name>
<keyword evidence="1" id="KW-0812">Transmembrane</keyword>
<dbReference type="AlphaFoldDB" id="A0A1H0LCF2"/>
<protein>
    <submittedName>
        <fullName evidence="2">Uncharacterized protein</fullName>
    </submittedName>
</protein>
<reference evidence="2 3" key="1">
    <citation type="submission" date="2016-10" db="EMBL/GenBank/DDBJ databases">
        <authorList>
            <person name="de Groot N.N."/>
        </authorList>
    </citation>
    <scope>NUCLEOTIDE SEQUENCE [LARGE SCALE GENOMIC DNA]</scope>
    <source>
        <strain evidence="2 3">DSM 12272</strain>
    </source>
</reference>
<feature type="transmembrane region" description="Helical" evidence="1">
    <location>
        <begin position="172"/>
        <end position="189"/>
    </location>
</feature>
<feature type="transmembrane region" description="Helical" evidence="1">
    <location>
        <begin position="146"/>
        <end position="165"/>
    </location>
</feature>
<keyword evidence="3" id="KW-1185">Reference proteome</keyword>